<accession>A0A5S9F2I2</accession>
<protein>
    <recommendedName>
        <fullName evidence="2">N-acetylmuramoyl-L-alanine amidase</fullName>
        <ecNumber evidence="2">3.5.1.28</ecNumber>
    </recommendedName>
</protein>
<organism evidence="5 6">
    <name type="scientific">Uabimicrobium amorphum</name>
    <dbReference type="NCBI Taxonomy" id="2596890"/>
    <lineage>
        <taxon>Bacteria</taxon>
        <taxon>Pseudomonadati</taxon>
        <taxon>Planctomycetota</taxon>
        <taxon>Candidatus Uabimicrobiia</taxon>
        <taxon>Candidatus Uabimicrobiales</taxon>
        <taxon>Candidatus Uabimicrobiaceae</taxon>
        <taxon>Candidatus Uabimicrobium</taxon>
    </lineage>
</organism>
<dbReference type="InterPro" id="IPR050695">
    <property type="entry name" value="N-acetylmuramoyl_amidase_3"/>
</dbReference>
<evidence type="ECO:0000256" key="1">
    <source>
        <dbReference type="ARBA" id="ARBA00001561"/>
    </source>
</evidence>
<comment type="catalytic activity">
    <reaction evidence="1">
        <text>Hydrolyzes the link between N-acetylmuramoyl residues and L-amino acid residues in certain cell-wall glycopeptides.</text>
        <dbReference type="EC" id="3.5.1.28"/>
    </reaction>
</comment>
<evidence type="ECO:0000259" key="4">
    <source>
        <dbReference type="Pfam" id="PF01520"/>
    </source>
</evidence>
<reference evidence="5 6" key="1">
    <citation type="submission" date="2019-08" db="EMBL/GenBank/DDBJ databases">
        <title>Complete genome sequence of Candidatus Uab amorphum.</title>
        <authorList>
            <person name="Shiratori T."/>
            <person name="Suzuki S."/>
            <person name="Kakizawa Y."/>
            <person name="Ishida K."/>
        </authorList>
    </citation>
    <scope>NUCLEOTIDE SEQUENCE [LARGE SCALE GENOMIC DNA]</scope>
    <source>
        <strain evidence="5 6">SRT547</strain>
    </source>
</reference>
<evidence type="ECO:0000256" key="2">
    <source>
        <dbReference type="ARBA" id="ARBA00011901"/>
    </source>
</evidence>
<sequence>MFKNILYLCCVLPLLFAQDYKDFDIYQNKITYQHIRDNLALLQKSPQLKDHYSLTKTSLKIYASLEDKNQDKYEYQIQLATQTTAQINPKNLQDMRIAIDPGHIGGETCCFLESRYIWMDPKSVGGREDVTFHEGQLALLTALHLQKLLQEKGANVMLTKKHLGQSVYQKDFFTWLREDFRNDVEDYVAKINNLEERAKERTWWLTRSHLWSIFRKFYNPRDLKARAQKINAFRPHITIIIHYNVGAGNNERGQNIGSKDNFNMAFIPGSFLQGELVTPVARYHFLRLLLSNDLQSSLQLSQKVVHKFTEKLNVPPLEDPNKADYLHKYCLPTSASGVYARNLTLTRLVHGTICYGESLYQDNFKEAYLLAQKDDEIAGVKTSHRVRQVAEAYFEAIVAYCTTSK</sequence>
<dbReference type="PANTHER" id="PTHR30404">
    <property type="entry name" value="N-ACETYLMURAMOYL-L-ALANINE AMIDASE"/>
    <property type="match status" value="1"/>
</dbReference>
<keyword evidence="6" id="KW-1185">Reference proteome</keyword>
<dbReference type="GO" id="GO:0030288">
    <property type="term" value="C:outer membrane-bounded periplasmic space"/>
    <property type="evidence" value="ECO:0007669"/>
    <property type="project" value="TreeGrafter"/>
</dbReference>
<dbReference type="AlphaFoldDB" id="A0A5S9F2I2"/>
<dbReference type="PANTHER" id="PTHR30404:SF0">
    <property type="entry name" value="N-ACETYLMURAMOYL-L-ALANINE AMIDASE AMIC"/>
    <property type="match status" value="1"/>
</dbReference>
<dbReference type="GO" id="GO:0008745">
    <property type="term" value="F:N-acetylmuramoyl-L-alanine amidase activity"/>
    <property type="evidence" value="ECO:0007669"/>
    <property type="project" value="UniProtKB-EC"/>
</dbReference>
<dbReference type="RefSeq" id="WP_151967666.1">
    <property type="nucleotide sequence ID" value="NZ_AP019860.1"/>
</dbReference>
<dbReference type="Gene3D" id="3.40.630.40">
    <property type="entry name" value="Zn-dependent exopeptidases"/>
    <property type="match status" value="1"/>
</dbReference>
<evidence type="ECO:0000313" key="5">
    <source>
        <dbReference type="EMBL" id="BBM83468.1"/>
    </source>
</evidence>
<dbReference type="Proteomes" id="UP000326354">
    <property type="component" value="Chromosome"/>
</dbReference>
<evidence type="ECO:0000313" key="6">
    <source>
        <dbReference type="Proteomes" id="UP000326354"/>
    </source>
</evidence>
<dbReference type="EMBL" id="AP019860">
    <property type="protein sequence ID" value="BBM83468.1"/>
    <property type="molecule type" value="Genomic_DNA"/>
</dbReference>
<feature type="domain" description="MurNAc-LAA" evidence="4">
    <location>
        <begin position="97"/>
        <end position="376"/>
    </location>
</feature>
<dbReference type="SUPFAM" id="SSF53187">
    <property type="entry name" value="Zn-dependent exopeptidases"/>
    <property type="match status" value="1"/>
</dbReference>
<dbReference type="InterPro" id="IPR002508">
    <property type="entry name" value="MurNAc-LAA_cat"/>
</dbReference>
<gene>
    <name evidence="5" type="ORF">UABAM_01820</name>
</gene>
<proteinExistence type="predicted"/>
<evidence type="ECO:0000256" key="3">
    <source>
        <dbReference type="ARBA" id="ARBA00022801"/>
    </source>
</evidence>
<dbReference type="EC" id="3.5.1.28" evidence="2"/>
<dbReference type="GO" id="GO:0009253">
    <property type="term" value="P:peptidoglycan catabolic process"/>
    <property type="evidence" value="ECO:0007669"/>
    <property type="project" value="InterPro"/>
</dbReference>
<name>A0A5S9F2I2_UABAM</name>
<keyword evidence="3" id="KW-0378">Hydrolase</keyword>
<dbReference type="OrthoDB" id="20403at2"/>
<dbReference type="KEGG" id="uam:UABAM_01820"/>
<dbReference type="Pfam" id="PF01520">
    <property type="entry name" value="Amidase_3"/>
    <property type="match status" value="1"/>
</dbReference>